<dbReference type="Gene3D" id="3.40.50.300">
    <property type="entry name" value="P-loop containing nucleotide triphosphate hydrolases"/>
    <property type="match status" value="1"/>
</dbReference>
<dbReference type="InterPro" id="IPR027417">
    <property type="entry name" value="P-loop_NTPase"/>
</dbReference>
<reference evidence="1 2" key="1">
    <citation type="journal article" date="2016" name="Nat. Commun.">
        <title>Thousands of microbial genomes shed light on interconnected biogeochemical processes in an aquifer system.</title>
        <authorList>
            <person name="Anantharaman K."/>
            <person name="Brown C.T."/>
            <person name="Hug L.A."/>
            <person name="Sharon I."/>
            <person name="Castelle C.J."/>
            <person name="Probst A.J."/>
            <person name="Thomas B.C."/>
            <person name="Singh A."/>
            <person name="Wilkins M.J."/>
            <person name="Karaoz U."/>
            <person name="Brodie E.L."/>
            <person name="Williams K.H."/>
            <person name="Hubbard S.S."/>
            <person name="Banfield J.F."/>
        </authorList>
    </citation>
    <scope>NUCLEOTIDE SEQUENCE [LARGE SCALE GENOMIC DNA]</scope>
</reference>
<organism evidence="1 2">
    <name type="scientific">Candidatus Nomurabacteria bacterium RIFCSPLOWO2_01_FULL_46_18</name>
    <dbReference type="NCBI Taxonomy" id="1801783"/>
    <lineage>
        <taxon>Bacteria</taxon>
        <taxon>Candidatus Nomuraibacteriota</taxon>
    </lineage>
</organism>
<name>A0A1F6XCU3_9BACT</name>
<dbReference type="SUPFAM" id="SSF52540">
    <property type="entry name" value="P-loop containing nucleoside triphosphate hydrolases"/>
    <property type="match status" value="1"/>
</dbReference>
<evidence type="ECO:0000313" key="2">
    <source>
        <dbReference type="Proteomes" id="UP000179381"/>
    </source>
</evidence>
<dbReference type="EMBL" id="MFVH01000021">
    <property type="protein sequence ID" value="OGI91818.1"/>
    <property type="molecule type" value="Genomic_DNA"/>
</dbReference>
<dbReference type="Proteomes" id="UP000179381">
    <property type="component" value="Unassembled WGS sequence"/>
</dbReference>
<dbReference type="AlphaFoldDB" id="A0A1F6XCU3"/>
<evidence type="ECO:0008006" key="3">
    <source>
        <dbReference type="Google" id="ProtNLM"/>
    </source>
</evidence>
<protein>
    <recommendedName>
        <fullName evidence="3">DNA polymerase III subunit delta</fullName>
    </recommendedName>
</protein>
<evidence type="ECO:0000313" key="1">
    <source>
        <dbReference type="EMBL" id="OGI91818.1"/>
    </source>
</evidence>
<comment type="caution">
    <text evidence="1">The sequence shown here is derived from an EMBL/GenBank/DDBJ whole genome shotgun (WGS) entry which is preliminary data.</text>
</comment>
<proteinExistence type="predicted"/>
<gene>
    <name evidence="1" type="ORF">A2933_02180</name>
</gene>
<dbReference type="Pfam" id="PF13177">
    <property type="entry name" value="DNA_pol3_delta2"/>
    <property type="match status" value="1"/>
</dbReference>
<accession>A0A1F6XCU3</accession>
<sequence length="223" mass="25521">MSIREHFKINNPHHAYLIEGKREEVFPEIVSVVESWGVKISDNPDFCHISTDTFKIEDARNLKSLTSERGITKSKKIFVISANNFLLEAQNAMLKVFEEPAGDVLFFIITPDIAALLKTLVSRFYLIKTNKEDMGNEAEKFIALPVNKRIDFIKKLINETEDNLNSTRSKSLKFLNALETTLHQKKVSRVTLDTFEQIFKAREYLRQPGSSAKNLLESVALML</sequence>